<evidence type="ECO:0000313" key="3">
    <source>
        <dbReference type="Proteomes" id="UP000076482"/>
    </source>
</evidence>
<dbReference type="AlphaFoldDB" id="A0A164QSP6"/>
<evidence type="ECO:0000313" key="2">
    <source>
        <dbReference type="EMBL" id="KZD72128.1"/>
    </source>
</evidence>
<sequence length="73" mass="8253">MFWIVFSITVCVLLWSSYESIKDQNLLLPIVTASYIVAVGFGYALNLTWQLLAVWVACVIISSGSMFLFKSKR</sequence>
<evidence type="ECO:0000256" key="1">
    <source>
        <dbReference type="SAM" id="Phobius"/>
    </source>
</evidence>
<protein>
    <submittedName>
        <fullName evidence="2">Uncharacterized protein</fullName>
    </submittedName>
</protein>
<comment type="caution">
    <text evidence="2">The sequence shown here is derived from an EMBL/GenBank/DDBJ whole genome shotgun (WGS) entry which is preliminary data.</text>
</comment>
<proteinExistence type="predicted"/>
<accession>A0A164QSP6</accession>
<keyword evidence="1" id="KW-0812">Transmembrane</keyword>
<reference evidence="2 3" key="1">
    <citation type="submission" date="2015-09" db="EMBL/GenBank/DDBJ databases">
        <title>Bacillus cereus food isolates.</title>
        <authorList>
            <person name="Boekhorst J."/>
        </authorList>
    </citation>
    <scope>NUCLEOTIDE SEQUENCE [LARGE SCALE GENOMIC DNA]</scope>
    <source>
        <strain evidence="2 3">B4088</strain>
    </source>
</reference>
<keyword evidence="1" id="KW-1133">Transmembrane helix</keyword>
<dbReference type="Proteomes" id="UP000076482">
    <property type="component" value="Unassembled WGS sequence"/>
</dbReference>
<name>A0A164QSP6_BACCE</name>
<feature type="transmembrane region" description="Helical" evidence="1">
    <location>
        <begin position="26"/>
        <end position="45"/>
    </location>
</feature>
<dbReference type="PATRIC" id="fig|1396.535.peg.4341"/>
<feature type="transmembrane region" description="Helical" evidence="1">
    <location>
        <begin position="51"/>
        <end position="69"/>
    </location>
</feature>
<organism evidence="2 3">
    <name type="scientific">Bacillus cereus</name>
    <dbReference type="NCBI Taxonomy" id="1396"/>
    <lineage>
        <taxon>Bacteria</taxon>
        <taxon>Bacillati</taxon>
        <taxon>Bacillota</taxon>
        <taxon>Bacilli</taxon>
        <taxon>Bacillales</taxon>
        <taxon>Bacillaceae</taxon>
        <taxon>Bacillus</taxon>
        <taxon>Bacillus cereus group</taxon>
    </lineage>
</organism>
<gene>
    <name evidence="2" type="ORF">B4088_0589</name>
</gene>
<dbReference type="RefSeq" id="WP_063259809.1">
    <property type="nucleotide sequence ID" value="NZ_LJKE01000015.1"/>
</dbReference>
<keyword evidence="1" id="KW-0472">Membrane</keyword>
<dbReference type="EMBL" id="LJKE01000015">
    <property type="protein sequence ID" value="KZD72128.1"/>
    <property type="molecule type" value="Genomic_DNA"/>
</dbReference>